<accession>A0ABT0Q7I9</accession>
<evidence type="ECO:0000256" key="3">
    <source>
        <dbReference type="ARBA" id="ARBA00012438"/>
    </source>
</evidence>
<evidence type="ECO:0000256" key="9">
    <source>
        <dbReference type="ARBA" id="ARBA00023012"/>
    </source>
</evidence>
<dbReference type="PANTHER" id="PTHR45436">
    <property type="entry name" value="SENSOR HISTIDINE KINASE YKOH"/>
    <property type="match status" value="1"/>
</dbReference>
<dbReference type="InterPro" id="IPR003660">
    <property type="entry name" value="HAMP_dom"/>
</dbReference>
<keyword evidence="10 11" id="KW-0472">Membrane</keyword>
<keyword evidence="14" id="KW-0067">ATP-binding</keyword>
<keyword evidence="7" id="KW-0418">Kinase</keyword>
<dbReference type="GO" id="GO:0005524">
    <property type="term" value="F:ATP binding"/>
    <property type="evidence" value="ECO:0007669"/>
    <property type="project" value="UniProtKB-KW"/>
</dbReference>
<keyword evidence="14" id="KW-0547">Nucleotide-binding</keyword>
<dbReference type="Pfam" id="PF02518">
    <property type="entry name" value="HATPase_c"/>
    <property type="match status" value="1"/>
</dbReference>
<evidence type="ECO:0000256" key="7">
    <source>
        <dbReference type="ARBA" id="ARBA00022777"/>
    </source>
</evidence>
<dbReference type="PROSITE" id="PS50885">
    <property type="entry name" value="HAMP"/>
    <property type="match status" value="1"/>
</dbReference>
<dbReference type="EMBL" id="JAMFMB010000040">
    <property type="protein sequence ID" value="MCL6285848.1"/>
    <property type="molecule type" value="Genomic_DNA"/>
</dbReference>
<dbReference type="InterPro" id="IPR003661">
    <property type="entry name" value="HisK_dim/P_dom"/>
</dbReference>
<evidence type="ECO:0000256" key="2">
    <source>
        <dbReference type="ARBA" id="ARBA00004370"/>
    </source>
</evidence>
<evidence type="ECO:0000256" key="4">
    <source>
        <dbReference type="ARBA" id="ARBA00022553"/>
    </source>
</evidence>
<dbReference type="Gene3D" id="1.10.287.130">
    <property type="match status" value="1"/>
</dbReference>
<dbReference type="SMART" id="SM00388">
    <property type="entry name" value="HisKA"/>
    <property type="match status" value="1"/>
</dbReference>
<gene>
    <name evidence="14" type="ORF">M3P21_20225</name>
</gene>
<dbReference type="RefSeq" id="WP_249713049.1">
    <property type="nucleotide sequence ID" value="NZ_JAMFMB010000040.1"/>
</dbReference>
<dbReference type="PANTHER" id="PTHR45436:SF8">
    <property type="entry name" value="HISTIDINE KINASE"/>
    <property type="match status" value="1"/>
</dbReference>
<dbReference type="Gene3D" id="3.30.565.10">
    <property type="entry name" value="Histidine kinase-like ATPase, C-terminal domain"/>
    <property type="match status" value="1"/>
</dbReference>
<dbReference type="PROSITE" id="PS50109">
    <property type="entry name" value="HIS_KIN"/>
    <property type="match status" value="1"/>
</dbReference>
<dbReference type="InterPro" id="IPR036097">
    <property type="entry name" value="HisK_dim/P_sf"/>
</dbReference>
<dbReference type="PRINTS" id="PR00344">
    <property type="entry name" value="BCTRLSENSOR"/>
</dbReference>
<evidence type="ECO:0000259" key="13">
    <source>
        <dbReference type="PROSITE" id="PS50885"/>
    </source>
</evidence>
<dbReference type="InterPro" id="IPR050428">
    <property type="entry name" value="TCS_sensor_his_kinase"/>
</dbReference>
<evidence type="ECO:0000256" key="5">
    <source>
        <dbReference type="ARBA" id="ARBA00022679"/>
    </source>
</evidence>
<evidence type="ECO:0000256" key="10">
    <source>
        <dbReference type="ARBA" id="ARBA00023136"/>
    </source>
</evidence>
<keyword evidence="9" id="KW-0902">Two-component regulatory system</keyword>
<protein>
    <recommendedName>
        <fullName evidence="3">histidine kinase</fullName>
        <ecNumber evidence="3">2.7.13.3</ecNumber>
    </recommendedName>
</protein>
<keyword evidence="4" id="KW-0597">Phosphoprotein</keyword>
<keyword evidence="8 11" id="KW-1133">Transmembrane helix</keyword>
<comment type="catalytic activity">
    <reaction evidence="1">
        <text>ATP + protein L-histidine = ADP + protein N-phospho-L-histidine.</text>
        <dbReference type="EC" id="2.7.13.3"/>
    </reaction>
</comment>
<keyword evidence="15" id="KW-1185">Reference proteome</keyword>
<dbReference type="EC" id="2.7.13.3" evidence="3"/>
<name>A0ABT0Q7I9_9RHOB</name>
<sequence length="462" mass="51124">MISRFRLRSTSIKLSLRFAILYSLLVALMFFGAYRLAIYEVRDHTFERMHSDAETLESVFDAHGRDTLVQYIEALQAINFENSRIFRLRDDAGTQISGNIQRADLPAALGTANTGDVQFVPVENIDIDGVHEEEVTGYWLMRSQIGPYEFLQGTGDHVVSEVIEALAVALTLGFVLAIIAGLVTGVWVGRITENRIVSISDTLDLVSKGDLHARIPISDDAHDDLSRVSESINGTLARLETLLETQQQISTDIAHDMRTPLQRLRQRLERLEEQETPDRSHINAALIEVEGIITTFNALLRIAQVESGSRRERFEKVDLNAVAETVFEAFEPAAENSKQKLSLAQSTDPAFVFGDRSLLLQLASNLIENAMRHCPEGTKIDVKISATHRAVNLIVADTGPGVATEDRERIFRRFYRADKSRTSAGHGLGLATVKAIADLHNAEVSLSDNSPGLHVSVGFKPA</sequence>
<feature type="transmembrane region" description="Helical" evidence="11">
    <location>
        <begin position="165"/>
        <end position="188"/>
    </location>
</feature>
<evidence type="ECO:0000259" key="12">
    <source>
        <dbReference type="PROSITE" id="PS50109"/>
    </source>
</evidence>
<dbReference type="SMART" id="SM00387">
    <property type="entry name" value="HATPase_c"/>
    <property type="match status" value="1"/>
</dbReference>
<proteinExistence type="predicted"/>
<dbReference type="InterPro" id="IPR003594">
    <property type="entry name" value="HATPase_dom"/>
</dbReference>
<feature type="domain" description="Histidine kinase" evidence="12">
    <location>
        <begin position="252"/>
        <end position="462"/>
    </location>
</feature>
<dbReference type="InterPro" id="IPR004358">
    <property type="entry name" value="Sig_transdc_His_kin-like_C"/>
</dbReference>
<organism evidence="14 15">
    <name type="scientific">Ruegeria spongiae</name>
    <dbReference type="NCBI Taxonomy" id="2942209"/>
    <lineage>
        <taxon>Bacteria</taxon>
        <taxon>Pseudomonadati</taxon>
        <taxon>Pseudomonadota</taxon>
        <taxon>Alphaproteobacteria</taxon>
        <taxon>Rhodobacterales</taxon>
        <taxon>Roseobacteraceae</taxon>
        <taxon>Ruegeria</taxon>
    </lineage>
</organism>
<dbReference type="SUPFAM" id="SSF55874">
    <property type="entry name" value="ATPase domain of HSP90 chaperone/DNA topoisomerase II/histidine kinase"/>
    <property type="match status" value="1"/>
</dbReference>
<evidence type="ECO:0000256" key="8">
    <source>
        <dbReference type="ARBA" id="ARBA00022989"/>
    </source>
</evidence>
<evidence type="ECO:0000313" key="15">
    <source>
        <dbReference type="Proteomes" id="UP001203880"/>
    </source>
</evidence>
<evidence type="ECO:0000256" key="6">
    <source>
        <dbReference type="ARBA" id="ARBA00022692"/>
    </source>
</evidence>
<reference evidence="14" key="1">
    <citation type="submission" date="2022-05" db="EMBL/GenBank/DDBJ databases">
        <authorList>
            <person name="Park J.-S."/>
        </authorList>
    </citation>
    <scope>NUCLEOTIDE SEQUENCE</scope>
    <source>
        <strain evidence="14">2012CJ41-6</strain>
    </source>
</reference>
<dbReference type="CDD" id="cd00082">
    <property type="entry name" value="HisKA"/>
    <property type="match status" value="1"/>
</dbReference>
<feature type="transmembrane region" description="Helical" evidence="11">
    <location>
        <begin position="20"/>
        <end position="39"/>
    </location>
</feature>
<feature type="domain" description="HAMP" evidence="13">
    <location>
        <begin position="190"/>
        <end position="244"/>
    </location>
</feature>
<evidence type="ECO:0000256" key="11">
    <source>
        <dbReference type="SAM" id="Phobius"/>
    </source>
</evidence>
<comment type="caution">
    <text evidence="14">The sequence shown here is derived from an EMBL/GenBank/DDBJ whole genome shotgun (WGS) entry which is preliminary data.</text>
</comment>
<dbReference type="InterPro" id="IPR005467">
    <property type="entry name" value="His_kinase_dom"/>
</dbReference>
<dbReference type="Proteomes" id="UP001203880">
    <property type="component" value="Unassembled WGS sequence"/>
</dbReference>
<comment type="subcellular location">
    <subcellularLocation>
        <location evidence="2">Membrane</location>
    </subcellularLocation>
</comment>
<dbReference type="SMART" id="SM00304">
    <property type="entry name" value="HAMP"/>
    <property type="match status" value="1"/>
</dbReference>
<evidence type="ECO:0000313" key="14">
    <source>
        <dbReference type="EMBL" id="MCL6285848.1"/>
    </source>
</evidence>
<keyword evidence="6 11" id="KW-0812">Transmembrane</keyword>
<dbReference type="SUPFAM" id="SSF47384">
    <property type="entry name" value="Homodimeric domain of signal transducing histidine kinase"/>
    <property type="match status" value="1"/>
</dbReference>
<keyword evidence="5" id="KW-0808">Transferase</keyword>
<dbReference type="InterPro" id="IPR036890">
    <property type="entry name" value="HATPase_C_sf"/>
</dbReference>
<evidence type="ECO:0000256" key="1">
    <source>
        <dbReference type="ARBA" id="ARBA00000085"/>
    </source>
</evidence>